<gene>
    <name evidence="2" type="ORF">PRUPE_1G069000</name>
</gene>
<evidence type="ECO:0000256" key="1">
    <source>
        <dbReference type="SAM" id="Phobius"/>
    </source>
</evidence>
<organism evidence="2 3">
    <name type="scientific">Prunus persica</name>
    <name type="common">Peach</name>
    <name type="synonym">Amygdalus persica</name>
    <dbReference type="NCBI Taxonomy" id="3760"/>
    <lineage>
        <taxon>Eukaryota</taxon>
        <taxon>Viridiplantae</taxon>
        <taxon>Streptophyta</taxon>
        <taxon>Embryophyta</taxon>
        <taxon>Tracheophyta</taxon>
        <taxon>Spermatophyta</taxon>
        <taxon>Magnoliopsida</taxon>
        <taxon>eudicotyledons</taxon>
        <taxon>Gunneridae</taxon>
        <taxon>Pentapetalae</taxon>
        <taxon>rosids</taxon>
        <taxon>fabids</taxon>
        <taxon>Rosales</taxon>
        <taxon>Rosaceae</taxon>
        <taxon>Amygdaloideae</taxon>
        <taxon>Amygdaleae</taxon>
        <taxon>Prunus</taxon>
    </lineage>
</organism>
<keyword evidence="3" id="KW-1185">Reference proteome</keyword>
<dbReference type="EMBL" id="CM007651">
    <property type="protein sequence ID" value="ONI27125.1"/>
    <property type="molecule type" value="Genomic_DNA"/>
</dbReference>
<dbReference type="Gramene" id="ONI27125">
    <property type="protein sequence ID" value="ONI27125"/>
    <property type="gene ID" value="PRUPE_1G069000"/>
</dbReference>
<proteinExistence type="predicted"/>
<dbReference type="AlphaFoldDB" id="A0A251QWK4"/>
<sequence>MASLDDFDLMAPLLFVCFFFFLITVGPRFLSYGRLLSLRTIINLAWDNISFCHRKCAVIIWKKTCN</sequence>
<reference evidence="2 3" key="1">
    <citation type="journal article" date="2013" name="Nat. Genet.">
        <title>The high-quality draft genome of peach (Prunus persica) identifies unique patterns of genetic diversity, domestication and genome evolution.</title>
        <authorList>
            <consortium name="International Peach Genome Initiative"/>
            <person name="Verde I."/>
            <person name="Abbott A.G."/>
            <person name="Scalabrin S."/>
            <person name="Jung S."/>
            <person name="Shu S."/>
            <person name="Marroni F."/>
            <person name="Zhebentyayeva T."/>
            <person name="Dettori M.T."/>
            <person name="Grimwood J."/>
            <person name="Cattonaro F."/>
            <person name="Zuccolo A."/>
            <person name="Rossini L."/>
            <person name="Jenkins J."/>
            <person name="Vendramin E."/>
            <person name="Meisel L.A."/>
            <person name="Decroocq V."/>
            <person name="Sosinski B."/>
            <person name="Prochnik S."/>
            <person name="Mitros T."/>
            <person name="Policriti A."/>
            <person name="Cipriani G."/>
            <person name="Dondini L."/>
            <person name="Ficklin S."/>
            <person name="Goodstein D.M."/>
            <person name="Xuan P."/>
            <person name="Del Fabbro C."/>
            <person name="Aramini V."/>
            <person name="Copetti D."/>
            <person name="Gonzalez S."/>
            <person name="Horner D.S."/>
            <person name="Falchi R."/>
            <person name="Lucas S."/>
            <person name="Mica E."/>
            <person name="Maldonado J."/>
            <person name="Lazzari B."/>
            <person name="Bielenberg D."/>
            <person name="Pirona R."/>
            <person name="Miculan M."/>
            <person name="Barakat A."/>
            <person name="Testolin R."/>
            <person name="Stella A."/>
            <person name="Tartarini S."/>
            <person name="Tonutti P."/>
            <person name="Arus P."/>
            <person name="Orellana A."/>
            <person name="Wells C."/>
            <person name="Main D."/>
            <person name="Vizzotto G."/>
            <person name="Silva H."/>
            <person name="Salamini F."/>
            <person name="Schmutz J."/>
            <person name="Morgante M."/>
            <person name="Rokhsar D.S."/>
        </authorList>
    </citation>
    <scope>NUCLEOTIDE SEQUENCE [LARGE SCALE GENOMIC DNA]</scope>
    <source>
        <strain evidence="3">cv. Nemared</strain>
    </source>
</reference>
<dbReference type="Proteomes" id="UP000006882">
    <property type="component" value="Chromosome G1"/>
</dbReference>
<keyword evidence="1" id="KW-1133">Transmembrane helix</keyword>
<keyword evidence="1" id="KW-0472">Membrane</keyword>
<protein>
    <submittedName>
        <fullName evidence="2">Uncharacterized protein</fullName>
    </submittedName>
</protein>
<evidence type="ECO:0000313" key="2">
    <source>
        <dbReference type="EMBL" id="ONI27125.1"/>
    </source>
</evidence>
<feature type="transmembrane region" description="Helical" evidence="1">
    <location>
        <begin position="12"/>
        <end position="30"/>
    </location>
</feature>
<keyword evidence="1" id="KW-0812">Transmembrane</keyword>
<name>A0A251QWK4_PRUPE</name>
<accession>A0A251QWK4</accession>
<evidence type="ECO:0000313" key="3">
    <source>
        <dbReference type="Proteomes" id="UP000006882"/>
    </source>
</evidence>